<dbReference type="RefSeq" id="WP_182461295.1">
    <property type="nucleotide sequence ID" value="NZ_CP059732.1"/>
</dbReference>
<dbReference type="AlphaFoldDB" id="A0A7G5GYU7"/>
<dbReference type="KEGG" id="sfol:H3H32_03520"/>
<reference evidence="2 3" key="1">
    <citation type="submission" date="2020-07" db="EMBL/GenBank/DDBJ databases">
        <title>Spirosoma foliorum sp. nov., isolated from the leaves on the Nejang mountain Korea, Republic of.</title>
        <authorList>
            <person name="Ho H."/>
            <person name="Lee Y.-J."/>
            <person name="Nurcahyanto D.-A."/>
            <person name="Kim S.-G."/>
        </authorList>
    </citation>
    <scope>NUCLEOTIDE SEQUENCE [LARGE SCALE GENOMIC DNA]</scope>
    <source>
        <strain evidence="2 3">PL0136</strain>
    </source>
</reference>
<protein>
    <submittedName>
        <fullName evidence="2">LytTR family transcriptional regulator</fullName>
    </submittedName>
</protein>
<proteinExistence type="predicted"/>
<evidence type="ECO:0000313" key="2">
    <source>
        <dbReference type="EMBL" id="QMW04039.1"/>
    </source>
</evidence>
<dbReference type="InterPro" id="IPR007492">
    <property type="entry name" value="LytTR_DNA-bd_dom"/>
</dbReference>
<dbReference type="EMBL" id="CP059732">
    <property type="protein sequence ID" value="QMW04039.1"/>
    <property type="molecule type" value="Genomic_DNA"/>
</dbReference>
<dbReference type="Gene3D" id="2.40.50.1020">
    <property type="entry name" value="LytTr DNA-binding domain"/>
    <property type="match status" value="1"/>
</dbReference>
<accession>A0A7G5GYU7</accession>
<keyword evidence="3" id="KW-1185">Reference proteome</keyword>
<dbReference type="SMART" id="SM00850">
    <property type="entry name" value="LytTR"/>
    <property type="match status" value="1"/>
</dbReference>
<organism evidence="2 3">
    <name type="scientific">Spirosoma foliorum</name>
    <dbReference type="NCBI Taxonomy" id="2710596"/>
    <lineage>
        <taxon>Bacteria</taxon>
        <taxon>Pseudomonadati</taxon>
        <taxon>Bacteroidota</taxon>
        <taxon>Cytophagia</taxon>
        <taxon>Cytophagales</taxon>
        <taxon>Cytophagaceae</taxon>
        <taxon>Spirosoma</taxon>
    </lineage>
</organism>
<dbReference type="Pfam" id="PF04397">
    <property type="entry name" value="LytTR"/>
    <property type="match status" value="1"/>
</dbReference>
<evidence type="ECO:0000259" key="1">
    <source>
        <dbReference type="SMART" id="SM00850"/>
    </source>
</evidence>
<name>A0A7G5GYU7_9BACT</name>
<dbReference type="Proteomes" id="UP000515369">
    <property type="component" value="Chromosome"/>
</dbReference>
<sequence length="140" mass="16366">MKRKRFAAAQVQHKFKPDQVLYLIGDVNYCMVYLLNGKSVLSSRTLKWYSERWPQFVRIHKANLVNPQHIHSCVVISSIVAHLIMQNGARLSIGRRRIKGVINQLEGNLSIYSTANRHLWRSEQVFFRPAHHQVYDQELA</sequence>
<gene>
    <name evidence="2" type="ORF">H3H32_03520</name>
</gene>
<evidence type="ECO:0000313" key="3">
    <source>
        <dbReference type="Proteomes" id="UP000515369"/>
    </source>
</evidence>
<feature type="domain" description="HTH LytTR-type" evidence="1">
    <location>
        <begin position="10"/>
        <end position="106"/>
    </location>
</feature>
<dbReference type="GO" id="GO:0003677">
    <property type="term" value="F:DNA binding"/>
    <property type="evidence" value="ECO:0007669"/>
    <property type="project" value="InterPro"/>
</dbReference>